<name>A0A9W5TX78_9BACI</name>
<gene>
    <name evidence="1" type="ORF">GCM10011409_19110</name>
</gene>
<sequence>MDMTLEREREQAEHEKAKMYIQYLSNIFSRPQEGKPDPKFIQAKREFERLLMPENRPEKGSTKTYEWDFDPNEVLEQQTLIEGR</sequence>
<dbReference type="RefSeq" id="WP_155554580.1">
    <property type="nucleotide sequence ID" value="NZ_BMJD01000012.1"/>
</dbReference>
<dbReference type="Proteomes" id="UP000621492">
    <property type="component" value="Unassembled WGS sequence"/>
</dbReference>
<accession>A0A9W5TX78</accession>
<dbReference type="AlphaFoldDB" id="A0A9W5TX78"/>
<dbReference type="EMBL" id="BMJD01000012">
    <property type="protein sequence ID" value="GGB41745.1"/>
    <property type="molecule type" value="Genomic_DNA"/>
</dbReference>
<keyword evidence="2" id="KW-1185">Reference proteome</keyword>
<reference evidence="1" key="1">
    <citation type="journal article" date="2014" name="Int. J. Syst. Evol. Microbiol.">
        <title>Complete genome sequence of Corynebacterium casei LMG S-19264T (=DSM 44701T), isolated from a smear-ripened cheese.</title>
        <authorList>
            <consortium name="US DOE Joint Genome Institute (JGI-PGF)"/>
            <person name="Walter F."/>
            <person name="Albersmeier A."/>
            <person name="Kalinowski J."/>
            <person name="Ruckert C."/>
        </authorList>
    </citation>
    <scope>NUCLEOTIDE SEQUENCE</scope>
    <source>
        <strain evidence="1">CGMCC 1.15454</strain>
    </source>
</reference>
<protein>
    <submittedName>
        <fullName evidence="1">Uncharacterized protein</fullName>
    </submittedName>
</protein>
<reference evidence="1" key="2">
    <citation type="submission" date="2020-09" db="EMBL/GenBank/DDBJ databases">
        <authorList>
            <person name="Sun Q."/>
            <person name="Zhou Y."/>
        </authorList>
    </citation>
    <scope>NUCLEOTIDE SEQUENCE</scope>
    <source>
        <strain evidence="1">CGMCC 1.15454</strain>
    </source>
</reference>
<evidence type="ECO:0000313" key="1">
    <source>
        <dbReference type="EMBL" id="GGB41745.1"/>
    </source>
</evidence>
<proteinExistence type="predicted"/>
<organism evidence="1 2">
    <name type="scientific">Lentibacillus populi</name>
    <dbReference type="NCBI Taxonomy" id="1827502"/>
    <lineage>
        <taxon>Bacteria</taxon>
        <taxon>Bacillati</taxon>
        <taxon>Bacillota</taxon>
        <taxon>Bacilli</taxon>
        <taxon>Bacillales</taxon>
        <taxon>Bacillaceae</taxon>
        <taxon>Lentibacillus</taxon>
    </lineage>
</organism>
<evidence type="ECO:0000313" key="2">
    <source>
        <dbReference type="Proteomes" id="UP000621492"/>
    </source>
</evidence>
<comment type="caution">
    <text evidence="1">The sequence shown here is derived from an EMBL/GenBank/DDBJ whole genome shotgun (WGS) entry which is preliminary data.</text>
</comment>